<gene>
    <name evidence="2" type="ORF">M23134_02406</name>
</gene>
<sequence length="78" mass="8963">MKKGVLIPIIITTVYLLIYTLTPHLPISAKIIIALFVFSPFLIIWMILSILIKGEPSKKKFSDGHWYEDVNKVYSRDA</sequence>
<keyword evidence="1" id="KW-0472">Membrane</keyword>
<keyword evidence="1" id="KW-0812">Transmembrane</keyword>
<reference evidence="2 3" key="1">
    <citation type="submission" date="2007-01" db="EMBL/GenBank/DDBJ databases">
        <authorList>
            <person name="Haygood M."/>
            <person name="Podell S."/>
            <person name="Anderson C."/>
            <person name="Hopkinson B."/>
            <person name="Roe K."/>
            <person name="Barbeau K."/>
            <person name="Gaasterland T."/>
            <person name="Ferriera S."/>
            <person name="Johnson J."/>
            <person name="Kravitz S."/>
            <person name="Beeson K."/>
            <person name="Sutton G."/>
            <person name="Rogers Y.-H."/>
            <person name="Friedman R."/>
            <person name="Frazier M."/>
            <person name="Venter J.C."/>
        </authorList>
    </citation>
    <scope>NUCLEOTIDE SEQUENCE [LARGE SCALE GENOMIC DNA]</scope>
    <source>
        <strain evidence="2 3">ATCC 23134</strain>
    </source>
</reference>
<feature type="transmembrane region" description="Helical" evidence="1">
    <location>
        <begin position="5"/>
        <end position="25"/>
    </location>
</feature>
<dbReference type="EMBL" id="AAWS01000012">
    <property type="protein sequence ID" value="EAY29215.1"/>
    <property type="molecule type" value="Genomic_DNA"/>
</dbReference>
<name>A1ZKI9_MICM2</name>
<protein>
    <submittedName>
        <fullName evidence="2">Uncharacterized protein</fullName>
    </submittedName>
</protein>
<proteinExistence type="predicted"/>
<evidence type="ECO:0000256" key="1">
    <source>
        <dbReference type="SAM" id="Phobius"/>
    </source>
</evidence>
<keyword evidence="3" id="KW-1185">Reference proteome</keyword>
<dbReference type="AlphaFoldDB" id="A1ZKI9"/>
<accession>A1ZKI9</accession>
<dbReference type="RefSeq" id="WP_002696860.1">
    <property type="nucleotide sequence ID" value="NZ_AAWS01000012.1"/>
</dbReference>
<organism evidence="2 3">
    <name type="scientific">Microscilla marina ATCC 23134</name>
    <dbReference type="NCBI Taxonomy" id="313606"/>
    <lineage>
        <taxon>Bacteria</taxon>
        <taxon>Pseudomonadati</taxon>
        <taxon>Bacteroidota</taxon>
        <taxon>Cytophagia</taxon>
        <taxon>Cytophagales</taxon>
        <taxon>Microscillaceae</taxon>
        <taxon>Microscilla</taxon>
    </lineage>
</organism>
<comment type="caution">
    <text evidence="2">The sequence shown here is derived from an EMBL/GenBank/DDBJ whole genome shotgun (WGS) entry which is preliminary data.</text>
</comment>
<evidence type="ECO:0000313" key="3">
    <source>
        <dbReference type="Proteomes" id="UP000004095"/>
    </source>
</evidence>
<dbReference type="Proteomes" id="UP000004095">
    <property type="component" value="Unassembled WGS sequence"/>
</dbReference>
<keyword evidence="1" id="KW-1133">Transmembrane helix</keyword>
<feature type="transmembrane region" description="Helical" evidence="1">
    <location>
        <begin position="31"/>
        <end position="52"/>
    </location>
</feature>
<evidence type="ECO:0000313" key="2">
    <source>
        <dbReference type="EMBL" id="EAY29215.1"/>
    </source>
</evidence>